<feature type="transmembrane region" description="Helical" evidence="2">
    <location>
        <begin position="432"/>
        <end position="454"/>
    </location>
</feature>
<evidence type="ECO:0000313" key="4">
    <source>
        <dbReference type="Proteomes" id="UP001373714"/>
    </source>
</evidence>
<feature type="transmembrane region" description="Helical" evidence="2">
    <location>
        <begin position="12"/>
        <end position="32"/>
    </location>
</feature>
<sequence>MAGRVHGIFLRQGCLVIYAIYCLVFWTGIAIAKPDCDAEDIVIRVQTDYEKLVKGCKELSGNLAVAVEYDRVSVLGVERIRGNLFVKDGLADLKNWTKIGNPAERSIDFPSLTMIDGNLEVSKFGSNAPYGVIKPTLAMGPVDVGGAVYIHDSVMSLVNVRLGKTQKTTFGDNIDINTRLAMPLDVSELELYGNTLSVSEGQEPFYYFPDVTEVRQKIYMLGSSLTLGSQASATTVTYSGLRMPKLEWSPEIYVREAPILELPSLQFINKSLELKDIKVGRLEFPELINIGTDRSGSLTIEGATKLFKFDVASLRTIQGNVVMTGNTLLKDIGGFGSLRSVSGDMLFDGPIWSLSLPSIDSIEGSLTIKSSAPFNCTPWNEKQIATRFVKGNYTCESEIDPQYLEAGFDRNSVGQDGPRSDTPQNAQNRVPMIAGAVAGAVVAILAIGIGIFYFRRRPRKIPDLLPGIANPELETKEAPLYEIDAKKTQLKAEAVGYIPPTELTGDFAPVEMFVSNTIPAELQGSDPEPLQPPSPDFARNSRLNRSQQRRRSDTSLLDSSEGGRDSWVPRDEAAFTSNRAGYLRDCQFQNGSAID</sequence>
<keyword evidence="2" id="KW-0472">Membrane</keyword>
<evidence type="ECO:0000256" key="2">
    <source>
        <dbReference type="SAM" id="Phobius"/>
    </source>
</evidence>
<reference evidence="3 4" key="1">
    <citation type="submission" date="2019-10" db="EMBL/GenBank/DDBJ databases">
        <authorList>
            <person name="Palmer J.M."/>
        </authorList>
    </citation>
    <scope>NUCLEOTIDE SEQUENCE [LARGE SCALE GENOMIC DNA]</scope>
    <source>
        <strain evidence="3 4">TWF730</strain>
    </source>
</reference>
<gene>
    <name evidence="3" type="ORF">TWF730_000057</name>
</gene>
<accession>A0AAV9VKE0</accession>
<feature type="compositionally biased region" description="Basic and acidic residues" evidence="1">
    <location>
        <begin position="561"/>
        <end position="570"/>
    </location>
</feature>
<evidence type="ECO:0000313" key="3">
    <source>
        <dbReference type="EMBL" id="KAK6362600.1"/>
    </source>
</evidence>
<dbReference type="SUPFAM" id="SSF52058">
    <property type="entry name" value="L domain-like"/>
    <property type="match status" value="1"/>
</dbReference>
<dbReference type="AlphaFoldDB" id="A0AAV9VKE0"/>
<evidence type="ECO:0000256" key="1">
    <source>
        <dbReference type="SAM" id="MobiDB-lite"/>
    </source>
</evidence>
<keyword evidence="4" id="KW-1185">Reference proteome</keyword>
<proteinExistence type="predicted"/>
<organism evidence="3 4">
    <name type="scientific">Orbilia blumenaviensis</name>
    <dbReference type="NCBI Taxonomy" id="1796055"/>
    <lineage>
        <taxon>Eukaryota</taxon>
        <taxon>Fungi</taxon>
        <taxon>Dikarya</taxon>
        <taxon>Ascomycota</taxon>
        <taxon>Pezizomycotina</taxon>
        <taxon>Orbiliomycetes</taxon>
        <taxon>Orbiliales</taxon>
        <taxon>Orbiliaceae</taxon>
        <taxon>Orbilia</taxon>
    </lineage>
</organism>
<dbReference type="EMBL" id="JAVHNS010000001">
    <property type="protein sequence ID" value="KAK6362600.1"/>
    <property type="molecule type" value="Genomic_DNA"/>
</dbReference>
<comment type="caution">
    <text evidence="3">The sequence shown here is derived from an EMBL/GenBank/DDBJ whole genome shotgun (WGS) entry which is preliminary data.</text>
</comment>
<keyword evidence="2" id="KW-1133">Transmembrane helix</keyword>
<keyword evidence="2" id="KW-0812">Transmembrane</keyword>
<feature type="region of interest" description="Disordered" evidence="1">
    <location>
        <begin position="520"/>
        <end position="570"/>
    </location>
</feature>
<dbReference type="Proteomes" id="UP001373714">
    <property type="component" value="Unassembled WGS sequence"/>
</dbReference>
<name>A0AAV9VKE0_9PEZI</name>
<protein>
    <submittedName>
        <fullName evidence="3">Uncharacterized protein</fullName>
    </submittedName>
</protein>